<dbReference type="Proteomes" id="UP000261560">
    <property type="component" value="Unplaced"/>
</dbReference>
<evidence type="ECO:0000256" key="1">
    <source>
        <dbReference type="SAM" id="SignalP"/>
    </source>
</evidence>
<evidence type="ECO:0000259" key="2">
    <source>
        <dbReference type="PROSITE" id="PS50902"/>
    </source>
</evidence>
<evidence type="ECO:0000313" key="3">
    <source>
        <dbReference type="Ensembl" id="ENSOMEP00000020854.1"/>
    </source>
</evidence>
<dbReference type="Pfam" id="PF00258">
    <property type="entry name" value="Flavodoxin_1"/>
    <property type="match status" value="1"/>
</dbReference>
<dbReference type="PaxDb" id="30732-ENSOMEP00000020854"/>
<keyword evidence="4" id="KW-1185">Reference proteome</keyword>
<evidence type="ECO:0000313" key="4">
    <source>
        <dbReference type="Proteomes" id="UP000261560"/>
    </source>
</evidence>
<accession>A0A3B3CUP2</accession>
<name>A0A3B3CUP2_ORYME</name>
<dbReference type="GO" id="GO:0010181">
    <property type="term" value="F:FMN binding"/>
    <property type="evidence" value="ECO:0007669"/>
    <property type="project" value="InterPro"/>
</dbReference>
<dbReference type="AlphaFoldDB" id="A0A3B3CUP2"/>
<dbReference type="SUPFAM" id="SSF52218">
    <property type="entry name" value="Flavoproteins"/>
    <property type="match status" value="1"/>
</dbReference>
<reference evidence="3" key="2">
    <citation type="submission" date="2025-09" db="UniProtKB">
        <authorList>
            <consortium name="Ensembl"/>
        </authorList>
    </citation>
    <scope>IDENTIFICATION</scope>
</reference>
<reference evidence="3" key="1">
    <citation type="submission" date="2025-08" db="UniProtKB">
        <authorList>
            <consortium name="Ensembl"/>
        </authorList>
    </citation>
    <scope>IDENTIFICATION</scope>
</reference>
<dbReference type="InterPro" id="IPR008254">
    <property type="entry name" value="Flavodoxin/NO_synth"/>
</dbReference>
<dbReference type="Gene3D" id="3.40.50.360">
    <property type="match status" value="1"/>
</dbReference>
<keyword evidence="1" id="KW-0732">Signal</keyword>
<feature type="chain" id="PRO_5017480079" description="Flavodoxin-like domain-containing protein" evidence="1">
    <location>
        <begin position="18"/>
        <end position="139"/>
    </location>
</feature>
<protein>
    <recommendedName>
        <fullName evidence="2">Flavodoxin-like domain-containing protein</fullName>
    </recommendedName>
</protein>
<dbReference type="PROSITE" id="PS50902">
    <property type="entry name" value="FLAVODOXIN_LIKE"/>
    <property type="match status" value="1"/>
</dbReference>
<sequence>MAKFAIVVLAFACCAFARDVKASQTGSSLAENYLTLLWHHRLYLYAAAALAVGLWFSLKVALSRKSCGKDAVSGAREAGKQEEPQVYVSGVKIFYGSQTGTAKGFANVLSEEVKTLGFPAEVIDMKDYDPDDRLADEVR</sequence>
<dbReference type="STRING" id="30732.ENSOMEP00000020854"/>
<feature type="signal peptide" evidence="1">
    <location>
        <begin position="1"/>
        <end position="17"/>
    </location>
</feature>
<proteinExistence type="predicted"/>
<dbReference type="Ensembl" id="ENSOMET00000030414.1">
    <property type="protein sequence ID" value="ENSOMEP00000020854.1"/>
    <property type="gene ID" value="ENSOMEG00000022756.1"/>
</dbReference>
<dbReference type="OMA" id="YSCAVFG"/>
<organism evidence="3 4">
    <name type="scientific">Oryzias melastigma</name>
    <name type="common">Marine medaka</name>
    <dbReference type="NCBI Taxonomy" id="30732"/>
    <lineage>
        <taxon>Eukaryota</taxon>
        <taxon>Metazoa</taxon>
        <taxon>Chordata</taxon>
        <taxon>Craniata</taxon>
        <taxon>Vertebrata</taxon>
        <taxon>Euteleostomi</taxon>
        <taxon>Actinopterygii</taxon>
        <taxon>Neopterygii</taxon>
        <taxon>Teleostei</taxon>
        <taxon>Neoteleostei</taxon>
        <taxon>Acanthomorphata</taxon>
        <taxon>Ovalentaria</taxon>
        <taxon>Atherinomorphae</taxon>
        <taxon>Beloniformes</taxon>
        <taxon>Adrianichthyidae</taxon>
        <taxon>Oryziinae</taxon>
        <taxon>Oryzias</taxon>
    </lineage>
</organism>
<dbReference type="InterPro" id="IPR029039">
    <property type="entry name" value="Flavoprotein-like_sf"/>
</dbReference>
<feature type="domain" description="Flavodoxin-like" evidence="2">
    <location>
        <begin position="91"/>
        <end position="139"/>
    </location>
</feature>
<dbReference type="GeneTree" id="ENSGT00940000178129"/>